<accession>A0A8J2X424</accession>
<gene>
    <name evidence="2" type="ORF">PECAL_5P27890</name>
</gene>
<organism evidence="2 3">
    <name type="scientific">Pelagomonas calceolata</name>
    <dbReference type="NCBI Taxonomy" id="35677"/>
    <lineage>
        <taxon>Eukaryota</taxon>
        <taxon>Sar</taxon>
        <taxon>Stramenopiles</taxon>
        <taxon>Ochrophyta</taxon>
        <taxon>Pelagophyceae</taxon>
        <taxon>Pelagomonadales</taxon>
        <taxon>Pelagomonadaceae</taxon>
        <taxon>Pelagomonas</taxon>
    </lineage>
</organism>
<evidence type="ECO:0000313" key="2">
    <source>
        <dbReference type="EMBL" id="CAH0378272.1"/>
    </source>
</evidence>
<dbReference type="Proteomes" id="UP000789595">
    <property type="component" value="Unassembled WGS sequence"/>
</dbReference>
<feature type="compositionally biased region" description="Basic and acidic residues" evidence="1">
    <location>
        <begin position="104"/>
        <end position="124"/>
    </location>
</feature>
<feature type="compositionally biased region" description="Polar residues" evidence="1">
    <location>
        <begin position="151"/>
        <end position="167"/>
    </location>
</feature>
<dbReference type="AlphaFoldDB" id="A0A8J2X424"/>
<name>A0A8J2X424_9STRA</name>
<evidence type="ECO:0000313" key="3">
    <source>
        <dbReference type="Proteomes" id="UP000789595"/>
    </source>
</evidence>
<reference evidence="2" key="1">
    <citation type="submission" date="2021-11" db="EMBL/GenBank/DDBJ databases">
        <authorList>
            <consortium name="Genoscope - CEA"/>
            <person name="William W."/>
        </authorList>
    </citation>
    <scope>NUCLEOTIDE SEQUENCE</scope>
</reference>
<protein>
    <submittedName>
        <fullName evidence="2">Uncharacterized protein</fullName>
    </submittedName>
</protein>
<proteinExistence type="predicted"/>
<keyword evidence="3" id="KW-1185">Reference proteome</keyword>
<feature type="region of interest" description="Disordered" evidence="1">
    <location>
        <begin position="90"/>
        <end position="213"/>
    </location>
</feature>
<comment type="caution">
    <text evidence="2">The sequence shown here is derived from an EMBL/GenBank/DDBJ whole genome shotgun (WGS) entry which is preliminary data.</text>
</comment>
<sequence length="295" mass="33928">MGSLPLYTGMYDPDTEGFLGGPRRIEAYKPAHRGALLTWNPRRDEATTRVETYRVSNGNLGCAWPVDVRPELEKEREALRSRLGTAEGRMRDIEGMLARRGARRGAERSPTKSERPATARERSPKSIVDYEEEKPPPAYPRRRPATAPRQSLPSGFGTQRESRNPTAGRTKFGKADERTQPERYWPLTKNRDGAAAGHNEGQRPMGAKHPVAKHSPVVKIKAPVRRDRRDHFHYYDDMPARFMGQTKVRKPQDYYDPILKPPKIATTHQRTAFKSTYRYKKKRFQPPLEQLSWRI</sequence>
<dbReference type="EMBL" id="CAKKNE010000005">
    <property type="protein sequence ID" value="CAH0378272.1"/>
    <property type="molecule type" value="Genomic_DNA"/>
</dbReference>
<evidence type="ECO:0000256" key="1">
    <source>
        <dbReference type="SAM" id="MobiDB-lite"/>
    </source>
</evidence>